<proteinExistence type="predicted"/>
<dbReference type="Gene3D" id="3.40.220.10">
    <property type="entry name" value="Leucine Aminopeptidase, subunit E, domain 1"/>
    <property type="match status" value="1"/>
</dbReference>
<dbReference type="InterPro" id="IPR050892">
    <property type="entry name" value="ADP-ribose_metab_enzymes"/>
</dbReference>
<comment type="catalytic activity">
    <reaction evidence="1">
        <text>an N-(ADP-alpha-D-ribosyl)-thymidine in DNA + H2O = a thymidine in DNA + ADP-D-ribose</text>
        <dbReference type="Rhea" id="RHEA:71655"/>
        <dbReference type="Rhea" id="RHEA-COMP:13556"/>
        <dbReference type="Rhea" id="RHEA-COMP:18051"/>
        <dbReference type="ChEBI" id="CHEBI:15377"/>
        <dbReference type="ChEBI" id="CHEBI:57967"/>
        <dbReference type="ChEBI" id="CHEBI:137386"/>
        <dbReference type="ChEBI" id="CHEBI:191199"/>
    </reaction>
    <physiologicalReaction direction="left-to-right" evidence="1">
        <dbReference type="Rhea" id="RHEA:71656"/>
    </physiologicalReaction>
</comment>
<dbReference type="STRING" id="1302689.RG47T_5268"/>
<name>A0A1Q5ZRW4_9SPHI</name>
<protein>
    <recommendedName>
        <fullName evidence="2">Macro domain-containing protein</fullName>
    </recommendedName>
</protein>
<dbReference type="AlphaFoldDB" id="A0A1Q5ZRW4"/>
<accession>A0A1Q5ZRW4</accession>
<dbReference type="Pfam" id="PF01661">
    <property type="entry name" value="Macro"/>
    <property type="match status" value="1"/>
</dbReference>
<organism evidence="3 4">
    <name type="scientific">Mucilaginibacter polytrichastri</name>
    <dbReference type="NCBI Taxonomy" id="1302689"/>
    <lineage>
        <taxon>Bacteria</taxon>
        <taxon>Pseudomonadati</taxon>
        <taxon>Bacteroidota</taxon>
        <taxon>Sphingobacteriia</taxon>
        <taxon>Sphingobacteriales</taxon>
        <taxon>Sphingobacteriaceae</taxon>
        <taxon>Mucilaginibacter</taxon>
    </lineage>
</organism>
<evidence type="ECO:0000259" key="2">
    <source>
        <dbReference type="PROSITE" id="PS51154"/>
    </source>
</evidence>
<dbReference type="PANTHER" id="PTHR12521:SF0">
    <property type="entry name" value="ADP-RIBOSE GLYCOHYDROLASE OARD1"/>
    <property type="match status" value="1"/>
</dbReference>
<dbReference type="CDD" id="cd02901">
    <property type="entry name" value="Macro_Poa1p-like"/>
    <property type="match status" value="1"/>
</dbReference>
<dbReference type="InterPro" id="IPR002589">
    <property type="entry name" value="Macro_dom"/>
</dbReference>
<dbReference type="Proteomes" id="UP000186720">
    <property type="component" value="Unassembled WGS sequence"/>
</dbReference>
<comment type="caution">
    <text evidence="3">The sequence shown here is derived from an EMBL/GenBank/DDBJ whole genome shotgun (WGS) entry which is preliminary data.</text>
</comment>
<dbReference type="PANTHER" id="PTHR12521">
    <property type="entry name" value="PROTEIN C6ORF130"/>
    <property type="match status" value="1"/>
</dbReference>
<gene>
    <name evidence="3" type="ORF">RG47T_5268</name>
</gene>
<dbReference type="SUPFAM" id="SSF52949">
    <property type="entry name" value="Macro domain-like"/>
    <property type="match status" value="1"/>
</dbReference>
<keyword evidence="4" id="KW-1185">Reference proteome</keyword>
<evidence type="ECO:0000313" key="3">
    <source>
        <dbReference type="EMBL" id="OKS84505.1"/>
    </source>
</evidence>
<dbReference type="SMART" id="SM00506">
    <property type="entry name" value="A1pp"/>
    <property type="match status" value="1"/>
</dbReference>
<sequence length="158" mass="17504">MTIENTSMITYTTGDLLADTAPAVVNTVNTGGAMGKGIALQFREAFPHNYHQYRLACRNGKLSIGQLLAVRDCNLIYGERLIINLPTKTHWRLPSEYNYIETGLTALREFIVTHQLYSLAMPAPGCGNGGLDWAKVRPIIERRLGGLDCHIIVYEPGN</sequence>
<dbReference type="InterPro" id="IPR043472">
    <property type="entry name" value="Macro_dom-like"/>
</dbReference>
<reference evidence="3 4" key="1">
    <citation type="submission" date="2016-11" db="EMBL/GenBank/DDBJ databases">
        <title>Whole Genome Sequencing of Mucilaginibacter polytrichastri RG4-7(T) isolated from the moss sample.</title>
        <authorList>
            <person name="Li Y."/>
        </authorList>
    </citation>
    <scope>NUCLEOTIDE SEQUENCE [LARGE SCALE GENOMIC DNA]</scope>
    <source>
        <strain evidence="3 4">RG4-7</strain>
    </source>
</reference>
<evidence type="ECO:0000313" key="4">
    <source>
        <dbReference type="Proteomes" id="UP000186720"/>
    </source>
</evidence>
<dbReference type="EMBL" id="MPPL01000003">
    <property type="protein sequence ID" value="OKS84505.1"/>
    <property type="molecule type" value="Genomic_DNA"/>
</dbReference>
<feature type="domain" description="Macro" evidence="2">
    <location>
        <begin position="1"/>
        <end position="158"/>
    </location>
</feature>
<dbReference type="GO" id="GO:0140291">
    <property type="term" value="P:peptidyl-glutamate ADP-deribosylation"/>
    <property type="evidence" value="ECO:0007669"/>
    <property type="project" value="TreeGrafter"/>
</dbReference>
<dbReference type="PROSITE" id="PS51154">
    <property type="entry name" value="MACRO"/>
    <property type="match status" value="1"/>
</dbReference>
<evidence type="ECO:0000256" key="1">
    <source>
        <dbReference type="ARBA" id="ARBA00035885"/>
    </source>
</evidence>